<keyword evidence="2" id="KW-1185">Reference proteome</keyword>
<proteinExistence type="predicted"/>
<dbReference type="EMBL" id="CAKXAJ010019349">
    <property type="protein sequence ID" value="CAH2218283.1"/>
    <property type="molecule type" value="Genomic_DNA"/>
</dbReference>
<accession>A0A8S4QVL5</accession>
<protein>
    <submittedName>
        <fullName evidence="1">Jg23119 protein</fullName>
    </submittedName>
</protein>
<dbReference type="OrthoDB" id="7403399at2759"/>
<evidence type="ECO:0000313" key="2">
    <source>
        <dbReference type="Proteomes" id="UP000838756"/>
    </source>
</evidence>
<gene>
    <name evidence="1" type="primary">jg23119</name>
    <name evidence="1" type="ORF">PAEG_LOCUS6130</name>
</gene>
<sequence>MNIKWGKSFQLRDNLGQRMVNSHDLKVGNKGFPQAQQADSVSQLTTNLAAESYRQLSSSAKIDRWFSLLPPPLSRPESGFVSGVEDCTEHALTEAKSLLLHLGAKKKRRLLIPRFARRKILINKHTLL</sequence>
<evidence type="ECO:0000313" key="1">
    <source>
        <dbReference type="EMBL" id="CAH2218283.1"/>
    </source>
</evidence>
<dbReference type="Proteomes" id="UP000838756">
    <property type="component" value="Unassembled WGS sequence"/>
</dbReference>
<reference evidence="1" key="1">
    <citation type="submission" date="2022-03" db="EMBL/GenBank/DDBJ databases">
        <authorList>
            <person name="Lindestad O."/>
        </authorList>
    </citation>
    <scope>NUCLEOTIDE SEQUENCE</scope>
</reference>
<organism evidence="1 2">
    <name type="scientific">Pararge aegeria aegeria</name>
    <dbReference type="NCBI Taxonomy" id="348720"/>
    <lineage>
        <taxon>Eukaryota</taxon>
        <taxon>Metazoa</taxon>
        <taxon>Ecdysozoa</taxon>
        <taxon>Arthropoda</taxon>
        <taxon>Hexapoda</taxon>
        <taxon>Insecta</taxon>
        <taxon>Pterygota</taxon>
        <taxon>Neoptera</taxon>
        <taxon>Endopterygota</taxon>
        <taxon>Lepidoptera</taxon>
        <taxon>Glossata</taxon>
        <taxon>Ditrysia</taxon>
        <taxon>Papilionoidea</taxon>
        <taxon>Nymphalidae</taxon>
        <taxon>Satyrinae</taxon>
        <taxon>Satyrini</taxon>
        <taxon>Parargina</taxon>
        <taxon>Pararge</taxon>
    </lineage>
</organism>
<name>A0A8S4QVL5_9NEOP</name>
<comment type="caution">
    <text evidence="1">The sequence shown here is derived from an EMBL/GenBank/DDBJ whole genome shotgun (WGS) entry which is preliminary data.</text>
</comment>
<dbReference type="AlphaFoldDB" id="A0A8S4QVL5"/>